<accession>A0LDX2</accession>
<feature type="transmembrane region" description="Helical" evidence="6">
    <location>
        <begin position="179"/>
        <end position="199"/>
    </location>
</feature>
<dbReference type="OrthoDB" id="9781411at2"/>
<dbReference type="HOGENOM" id="CLU_011722_1_7_5"/>
<evidence type="ECO:0000256" key="1">
    <source>
        <dbReference type="ARBA" id="ARBA00004141"/>
    </source>
</evidence>
<dbReference type="GO" id="GO:0006813">
    <property type="term" value="P:potassium ion transport"/>
    <property type="evidence" value="ECO:0007669"/>
    <property type="project" value="InterPro"/>
</dbReference>
<dbReference type="PROSITE" id="PS51201">
    <property type="entry name" value="RCK_N"/>
    <property type="match status" value="1"/>
</dbReference>
<dbReference type="AlphaFoldDB" id="A0LDX2"/>
<feature type="transmembrane region" description="Helical" evidence="6">
    <location>
        <begin position="29"/>
        <end position="47"/>
    </location>
</feature>
<dbReference type="GO" id="GO:0016020">
    <property type="term" value="C:membrane"/>
    <property type="evidence" value="ECO:0007669"/>
    <property type="project" value="UniProtKB-SubCell"/>
</dbReference>
<dbReference type="EMBL" id="CP000471">
    <property type="protein sequence ID" value="ABK46165.1"/>
    <property type="molecule type" value="Genomic_DNA"/>
</dbReference>
<evidence type="ECO:0000256" key="6">
    <source>
        <dbReference type="SAM" id="Phobius"/>
    </source>
</evidence>
<feature type="transmembrane region" description="Helical" evidence="6">
    <location>
        <begin position="129"/>
        <end position="150"/>
    </location>
</feature>
<keyword evidence="2 6" id="KW-0812">Transmembrane</keyword>
<dbReference type="Proteomes" id="UP000002586">
    <property type="component" value="Chromosome"/>
</dbReference>
<dbReference type="eggNOG" id="COG0490">
    <property type="taxonomic scope" value="Bacteria"/>
</dbReference>
<dbReference type="Gene3D" id="1.10.287.70">
    <property type="match status" value="1"/>
</dbReference>
<dbReference type="Gene3D" id="3.40.50.720">
    <property type="entry name" value="NAD(P)-binding Rossmann-like Domain"/>
    <property type="match status" value="1"/>
</dbReference>
<dbReference type="PROSITE" id="PS51202">
    <property type="entry name" value="RCK_C"/>
    <property type="match status" value="1"/>
</dbReference>
<dbReference type="RefSeq" id="WP_011715218.1">
    <property type="nucleotide sequence ID" value="NC_008576.1"/>
</dbReference>
<gene>
    <name evidence="9" type="ordered locus">Mmc1_3680</name>
</gene>
<evidence type="ECO:0000256" key="5">
    <source>
        <dbReference type="ARBA" id="ARBA00029579"/>
    </source>
</evidence>
<dbReference type="PRINTS" id="PR00169">
    <property type="entry name" value="KCHANNEL"/>
</dbReference>
<dbReference type="PANTHER" id="PTHR43833:SF9">
    <property type="entry name" value="POTASSIUM CHANNEL PROTEIN YUGO-RELATED"/>
    <property type="match status" value="1"/>
</dbReference>
<dbReference type="STRING" id="156889.Mmc1_3680"/>
<dbReference type="Pfam" id="PF00520">
    <property type="entry name" value="Ion_trans"/>
    <property type="match status" value="1"/>
</dbReference>
<dbReference type="InterPro" id="IPR005821">
    <property type="entry name" value="Ion_trans_dom"/>
</dbReference>
<dbReference type="GO" id="GO:0005216">
    <property type="term" value="F:monoatomic ion channel activity"/>
    <property type="evidence" value="ECO:0007669"/>
    <property type="project" value="InterPro"/>
</dbReference>
<dbReference type="InterPro" id="IPR050721">
    <property type="entry name" value="Trk_Ktr_HKT_K-transport"/>
</dbReference>
<protein>
    <recommendedName>
        <fullName evidence="5">BK channel</fullName>
    </recommendedName>
</protein>
<feature type="transmembrane region" description="Helical" evidence="6">
    <location>
        <begin position="211"/>
        <end position="228"/>
    </location>
</feature>
<evidence type="ECO:0000313" key="9">
    <source>
        <dbReference type="EMBL" id="ABK46165.1"/>
    </source>
</evidence>
<dbReference type="InterPro" id="IPR036291">
    <property type="entry name" value="NAD(P)-bd_dom_sf"/>
</dbReference>
<dbReference type="Pfam" id="PF02254">
    <property type="entry name" value="TrkA_N"/>
    <property type="match status" value="1"/>
</dbReference>
<proteinExistence type="predicted"/>
<dbReference type="SUPFAM" id="SSF81324">
    <property type="entry name" value="Voltage-gated potassium channels"/>
    <property type="match status" value="1"/>
</dbReference>
<dbReference type="Pfam" id="PF02080">
    <property type="entry name" value="TrkA_C"/>
    <property type="match status" value="1"/>
</dbReference>
<evidence type="ECO:0000259" key="7">
    <source>
        <dbReference type="PROSITE" id="PS51201"/>
    </source>
</evidence>
<evidence type="ECO:0000256" key="2">
    <source>
        <dbReference type="ARBA" id="ARBA00022692"/>
    </source>
</evidence>
<dbReference type="PANTHER" id="PTHR43833">
    <property type="entry name" value="POTASSIUM CHANNEL PROTEIN 2-RELATED-RELATED"/>
    <property type="match status" value="1"/>
</dbReference>
<keyword evidence="3 6" id="KW-1133">Transmembrane helix</keyword>
<organism evidence="9 10">
    <name type="scientific">Magnetococcus marinus (strain ATCC BAA-1437 / JCM 17883 / MC-1)</name>
    <dbReference type="NCBI Taxonomy" id="156889"/>
    <lineage>
        <taxon>Bacteria</taxon>
        <taxon>Pseudomonadati</taxon>
        <taxon>Pseudomonadota</taxon>
        <taxon>Magnetococcia</taxon>
        <taxon>Magnetococcales</taxon>
        <taxon>Magnetococcaceae</taxon>
        <taxon>Magnetococcus</taxon>
    </lineage>
</organism>
<dbReference type="InterPro" id="IPR036721">
    <property type="entry name" value="RCK_C_sf"/>
</dbReference>
<dbReference type="InterPro" id="IPR006037">
    <property type="entry name" value="RCK_C"/>
</dbReference>
<evidence type="ECO:0000256" key="3">
    <source>
        <dbReference type="ARBA" id="ARBA00022989"/>
    </source>
</evidence>
<evidence type="ECO:0000256" key="4">
    <source>
        <dbReference type="ARBA" id="ARBA00023136"/>
    </source>
</evidence>
<keyword evidence="10" id="KW-1185">Reference proteome</keyword>
<dbReference type="GO" id="GO:0008324">
    <property type="term" value="F:monoatomic cation transmembrane transporter activity"/>
    <property type="evidence" value="ECO:0007669"/>
    <property type="project" value="InterPro"/>
</dbReference>
<evidence type="ECO:0000259" key="8">
    <source>
        <dbReference type="PROSITE" id="PS51202"/>
    </source>
</evidence>
<feature type="domain" description="RCK N-terminal" evidence="7">
    <location>
        <begin position="283"/>
        <end position="402"/>
    </location>
</feature>
<dbReference type="SUPFAM" id="SSF51735">
    <property type="entry name" value="NAD(P)-binding Rossmann-fold domains"/>
    <property type="match status" value="1"/>
</dbReference>
<dbReference type="Gene3D" id="3.30.70.1450">
    <property type="entry name" value="Regulator of K+ conductance, C-terminal domain"/>
    <property type="match status" value="1"/>
</dbReference>
<sequence length="509" mass="58469" precursor="true">MVLSRRQRGPIKTLFFHLLEDPSSRARNAFSLLMMLVVFASLIAMTLETDPDLTLEEQLFFDFLDHAFNIIFLMEYMLRWWVCSDFLVDFEESFQRQRRMSHRRKHHQALFKALRAAFRPKLLWMRKPLSIIDLLAILPIFRAFRLLRILRVLRILKLFRYSKRLTFFSSVIAERSFELTSLFTLAAVVLGMVTLAFFMAERGHNPDITNLWDALYWTMITITTVGYGDISPATDGGRMVAITGTIVGIWVTVLMTSIIVSALTERIFELKEQRMERQIEKLRDHFIICGLNLIGQAICQTLQAENRPFCVIDREQALVDEAMRKGWNAMRGDVSDETTWIRAGLIRAHSVISAIHDEATNVYLILNIRETRPSKDCYIIVAASTETSIKRLMKVGANRAISPLFDGGQYMAYTAMRPTALRFFDLALHRAHTDLEIEELMVPANSSFANVSLRDSQIGNTYNVIVLGHLRNGEMHFNPNGHYVIQGGDLLVCTGHLDDLERLKQAIDE</sequence>
<evidence type="ECO:0000313" key="10">
    <source>
        <dbReference type="Proteomes" id="UP000002586"/>
    </source>
</evidence>
<reference evidence="10" key="1">
    <citation type="journal article" date="2009" name="Appl. Environ. Microbiol.">
        <title>Complete genome sequence of the chemolithoautotrophic marine magnetotactic coccus strain MC-1.</title>
        <authorList>
            <person name="Schubbe S."/>
            <person name="Williams T.J."/>
            <person name="Xie G."/>
            <person name="Kiss H.E."/>
            <person name="Brettin T.S."/>
            <person name="Martinez D."/>
            <person name="Ross C.A."/>
            <person name="Schuler D."/>
            <person name="Cox B.L."/>
            <person name="Nealson K.H."/>
            <person name="Bazylinski D.A."/>
        </authorList>
    </citation>
    <scope>NUCLEOTIDE SEQUENCE [LARGE SCALE GENOMIC DNA]</scope>
    <source>
        <strain evidence="10">ATCC BAA-1437 / JCM 17883 / MC-1</strain>
    </source>
</reference>
<dbReference type="SUPFAM" id="SSF116726">
    <property type="entry name" value="TrkA C-terminal domain-like"/>
    <property type="match status" value="1"/>
</dbReference>
<comment type="subcellular location">
    <subcellularLocation>
        <location evidence="1">Membrane</location>
        <topology evidence="1">Multi-pass membrane protein</topology>
    </subcellularLocation>
</comment>
<keyword evidence="4 6" id="KW-0472">Membrane</keyword>
<reference evidence="9 10" key="2">
    <citation type="journal article" date="2012" name="Int. J. Syst. Evol. Microbiol.">
        <title>Magnetococcus marinus gen. nov., sp. nov., a marine, magnetotactic bacterium that represents a novel lineage (Magnetococcaceae fam. nov.; Magnetococcales ord. nov.) at the base of the Alphaproteobacteria.</title>
        <authorList>
            <person name="Bazylinski D.A."/>
            <person name="Williams T.J."/>
            <person name="Lefevre C.T."/>
            <person name="Berg R.J."/>
            <person name="Zhang C.L."/>
            <person name="Bowser S.S."/>
            <person name="Dean A.J."/>
            <person name="Beveridge T.J."/>
        </authorList>
    </citation>
    <scope>NUCLEOTIDE SEQUENCE [LARGE SCALE GENOMIC DNA]</scope>
    <source>
        <strain evidence="10">ATCC BAA-1437 / JCM 17883 / MC-1</strain>
    </source>
</reference>
<feature type="domain" description="RCK C-terminal" evidence="8">
    <location>
        <begin position="425"/>
        <end position="509"/>
    </location>
</feature>
<dbReference type="KEGG" id="mgm:Mmc1_3680"/>
<name>A0LDX2_MAGMM</name>
<dbReference type="eggNOG" id="COG1226">
    <property type="taxonomic scope" value="Bacteria"/>
</dbReference>
<dbReference type="InterPro" id="IPR003148">
    <property type="entry name" value="RCK_N"/>
</dbReference>
<feature type="transmembrane region" description="Helical" evidence="6">
    <location>
        <begin position="240"/>
        <end position="264"/>
    </location>
</feature>